<dbReference type="PANTHER" id="PTHR46512">
    <property type="entry name" value="PEPTIDYLPROLYL ISOMERASE"/>
    <property type="match status" value="1"/>
</dbReference>
<dbReference type="AlphaFoldDB" id="A0A1Y1KQQ1"/>
<dbReference type="Pfam" id="PF00254">
    <property type="entry name" value="FKBP_C"/>
    <property type="match status" value="1"/>
</dbReference>
<dbReference type="Gene3D" id="1.25.40.10">
    <property type="entry name" value="Tetratricopeptide repeat domain"/>
    <property type="match status" value="1"/>
</dbReference>
<feature type="transmembrane region" description="Helical" evidence="6">
    <location>
        <begin position="356"/>
        <end position="376"/>
    </location>
</feature>
<evidence type="ECO:0000256" key="5">
    <source>
        <dbReference type="SAM" id="MobiDB-lite"/>
    </source>
</evidence>
<dbReference type="PROSITE" id="PS50005">
    <property type="entry name" value="TPR"/>
    <property type="match status" value="1"/>
</dbReference>
<evidence type="ECO:0000256" key="1">
    <source>
        <dbReference type="ARBA" id="ARBA00022737"/>
    </source>
</evidence>
<keyword evidence="6" id="KW-0472">Membrane</keyword>
<dbReference type="GO" id="GO:0016020">
    <property type="term" value="C:membrane"/>
    <property type="evidence" value="ECO:0007669"/>
    <property type="project" value="TreeGrafter"/>
</dbReference>
<evidence type="ECO:0000256" key="4">
    <source>
        <dbReference type="PROSITE-ProRule" id="PRU00339"/>
    </source>
</evidence>
<evidence type="ECO:0000313" key="10">
    <source>
        <dbReference type="Proteomes" id="UP000327044"/>
    </source>
</evidence>
<protein>
    <recommendedName>
        <fullName evidence="3">peptidylprolyl isomerase</fullName>
        <ecNumber evidence="3">5.2.1.8</ecNumber>
    </recommendedName>
</protein>
<evidence type="ECO:0000256" key="6">
    <source>
        <dbReference type="SAM" id="Phobius"/>
    </source>
</evidence>
<organism evidence="8">
    <name type="scientific">Photinus pyralis</name>
    <name type="common">Common eastern firefly</name>
    <name type="synonym">Lampyris pyralis</name>
    <dbReference type="NCBI Taxonomy" id="7054"/>
    <lineage>
        <taxon>Eukaryota</taxon>
        <taxon>Metazoa</taxon>
        <taxon>Ecdysozoa</taxon>
        <taxon>Arthropoda</taxon>
        <taxon>Hexapoda</taxon>
        <taxon>Insecta</taxon>
        <taxon>Pterygota</taxon>
        <taxon>Neoptera</taxon>
        <taxon>Endopterygota</taxon>
        <taxon>Coleoptera</taxon>
        <taxon>Polyphaga</taxon>
        <taxon>Elateriformia</taxon>
        <taxon>Elateroidea</taxon>
        <taxon>Lampyridae</taxon>
        <taxon>Lampyrinae</taxon>
        <taxon>Photinus</taxon>
    </lineage>
</organism>
<dbReference type="InterPro" id="IPR046357">
    <property type="entry name" value="PPIase_dom_sf"/>
</dbReference>
<dbReference type="InParanoid" id="A0A1Y1KQQ1"/>
<reference evidence="9 10" key="2">
    <citation type="journal article" date="2018" name="Elife">
        <title>Firefly genomes illuminate parallel origins of bioluminescence in beetles.</title>
        <authorList>
            <person name="Fallon T.R."/>
            <person name="Lower S.E."/>
            <person name="Chang C.H."/>
            <person name="Bessho-Uehara M."/>
            <person name="Martin G.J."/>
            <person name="Bewick A.J."/>
            <person name="Behringer M."/>
            <person name="Debat H.J."/>
            <person name="Wong I."/>
            <person name="Day J.C."/>
            <person name="Suvorov A."/>
            <person name="Silva C.J."/>
            <person name="Stanger-Hall K.F."/>
            <person name="Hall D.W."/>
            <person name="Schmitz R.J."/>
            <person name="Nelson D.R."/>
            <person name="Lewis S.M."/>
            <person name="Shigenobu S."/>
            <person name="Bybee S.M."/>
            <person name="Larracuente A.M."/>
            <person name="Oba Y."/>
            <person name="Weng J.K."/>
        </authorList>
    </citation>
    <scope>NUCLEOTIDE SEQUENCE [LARGE SCALE GENOMIC DNA]</scope>
    <source>
        <strain evidence="9">1611_PpyrPB1</strain>
        <tissue evidence="9">Whole body</tissue>
    </source>
</reference>
<accession>A0A1Y1KQQ1</accession>
<proteinExistence type="predicted"/>
<dbReference type="GO" id="GO:0043066">
    <property type="term" value="P:negative regulation of apoptotic process"/>
    <property type="evidence" value="ECO:0007669"/>
    <property type="project" value="TreeGrafter"/>
</dbReference>
<dbReference type="Proteomes" id="UP000327044">
    <property type="component" value="Unassembled WGS sequence"/>
</dbReference>
<evidence type="ECO:0000256" key="3">
    <source>
        <dbReference type="PROSITE-ProRule" id="PRU00277"/>
    </source>
</evidence>
<dbReference type="EMBL" id="VVIM01000001">
    <property type="protein sequence ID" value="KAB0804966.1"/>
    <property type="molecule type" value="Genomic_DNA"/>
</dbReference>
<dbReference type="InterPro" id="IPR011990">
    <property type="entry name" value="TPR-like_helical_dom_sf"/>
</dbReference>
<dbReference type="Pfam" id="PF13181">
    <property type="entry name" value="TPR_8"/>
    <property type="match status" value="1"/>
</dbReference>
<dbReference type="PROSITE" id="PS50059">
    <property type="entry name" value="FKBP_PPIASE"/>
    <property type="match status" value="1"/>
</dbReference>
<dbReference type="SUPFAM" id="SSF54534">
    <property type="entry name" value="FKBP-like"/>
    <property type="match status" value="1"/>
</dbReference>
<evidence type="ECO:0000259" key="7">
    <source>
        <dbReference type="PROSITE" id="PS50059"/>
    </source>
</evidence>
<feature type="region of interest" description="Disordered" evidence="5">
    <location>
        <begin position="1"/>
        <end position="22"/>
    </location>
</feature>
<feature type="repeat" description="TPR" evidence="4">
    <location>
        <begin position="274"/>
        <end position="307"/>
    </location>
</feature>
<keyword evidence="6" id="KW-1133">Transmembrane helix</keyword>
<sequence>MSEYETSSLASDTSSTAPITDIKSDVTLSDSDLLEDVNTVKPNDNDVPKKGEWEDILGSGSLMKKVIQEGKPDSRPQRLDNCIVNYTCTLEDGTSVERKEKFKVQLGDYEVIQGLDLALGLMNLGELSQLKIHSRLAYGQKGLDNLVPPDTTVHFEVELVAIEPDDEPELLSIQQRRVKGNDKRERGNWWYSRGENQIAIQCYRRALEYLDEVEGGIQFPTDDKASVSDSALQQLLEDRIHVSNNMAAAQLKLELYDAALQSLQTVLRCQPDNVKALFRKARVHKAKNDVQTALSCLKKAEKLSPQDADILKEIASLEKIKEKQKQSEKELARRMFNGLSNGKESRKKKPSSSPKLMTIVTLGATITVGLLGLAIYRFKFT</sequence>
<dbReference type="InterPro" id="IPR050754">
    <property type="entry name" value="FKBP4/5/8-like"/>
</dbReference>
<feature type="compositionally biased region" description="Low complexity" evidence="5">
    <location>
        <begin position="1"/>
        <end position="17"/>
    </location>
</feature>
<dbReference type="InterPro" id="IPR001179">
    <property type="entry name" value="PPIase_FKBP_dom"/>
</dbReference>
<name>A0A1Y1KQQ1_PHOPY</name>
<evidence type="ECO:0000313" key="8">
    <source>
        <dbReference type="EMBL" id="JAV62005.1"/>
    </source>
</evidence>
<dbReference type="SMART" id="SM00028">
    <property type="entry name" value="TPR"/>
    <property type="match status" value="3"/>
</dbReference>
<evidence type="ECO:0000313" key="9">
    <source>
        <dbReference type="EMBL" id="KAB0804966.1"/>
    </source>
</evidence>
<reference evidence="9" key="3">
    <citation type="submission" date="2019-08" db="EMBL/GenBank/DDBJ databases">
        <authorList>
            <consortium name="Photinus pyralis genome working group"/>
            <person name="Fallon T.R."/>
            <person name="Sander Lower S.E."/>
            <person name="Weng J.-K."/>
        </authorList>
    </citation>
    <scope>NUCLEOTIDE SEQUENCE</scope>
    <source>
        <strain evidence="9">1611_PpyrPB1</strain>
        <tissue evidence="9">Whole body</tissue>
    </source>
</reference>
<dbReference type="GO" id="GO:0003755">
    <property type="term" value="F:peptidyl-prolyl cis-trans isomerase activity"/>
    <property type="evidence" value="ECO:0007669"/>
    <property type="project" value="UniProtKB-KW"/>
</dbReference>
<dbReference type="GO" id="GO:0012505">
    <property type="term" value="C:endomembrane system"/>
    <property type="evidence" value="ECO:0007669"/>
    <property type="project" value="TreeGrafter"/>
</dbReference>
<evidence type="ECO:0000256" key="2">
    <source>
        <dbReference type="ARBA" id="ARBA00022803"/>
    </source>
</evidence>
<keyword evidence="6" id="KW-0812">Transmembrane</keyword>
<dbReference type="InterPro" id="IPR019734">
    <property type="entry name" value="TPR_rpt"/>
</dbReference>
<comment type="catalytic activity">
    <reaction evidence="3">
        <text>[protein]-peptidylproline (omega=180) = [protein]-peptidylproline (omega=0)</text>
        <dbReference type="Rhea" id="RHEA:16237"/>
        <dbReference type="Rhea" id="RHEA-COMP:10747"/>
        <dbReference type="Rhea" id="RHEA-COMP:10748"/>
        <dbReference type="ChEBI" id="CHEBI:83833"/>
        <dbReference type="ChEBI" id="CHEBI:83834"/>
        <dbReference type="EC" id="5.2.1.8"/>
    </reaction>
</comment>
<gene>
    <name evidence="9" type="ORF">PPYR_01936</name>
</gene>
<dbReference type="Gene3D" id="3.10.50.40">
    <property type="match status" value="1"/>
</dbReference>
<dbReference type="GO" id="GO:0005829">
    <property type="term" value="C:cytosol"/>
    <property type="evidence" value="ECO:0007669"/>
    <property type="project" value="TreeGrafter"/>
</dbReference>
<keyword evidence="3" id="KW-0413">Isomerase</keyword>
<reference evidence="8" key="1">
    <citation type="journal article" date="2016" name="Sci. Rep.">
        <title>Molecular characterization of firefly nuptial gifts: a multi-omics approach sheds light on postcopulatory sexual selection.</title>
        <authorList>
            <person name="Al-Wathiqui N."/>
            <person name="Fallon T.R."/>
            <person name="South A."/>
            <person name="Weng J.K."/>
            <person name="Lewis S.M."/>
        </authorList>
    </citation>
    <scope>NUCLEOTIDE SEQUENCE</scope>
</reference>
<dbReference type="EMBL" id="GEZM01080890">
    <property type="protein sequence ID" value="JAV62005.1"/>
    <property type="molecule type" value="Transcribed_RNA"/>
</dbReference>
<keyword evidence="10" id="KW-1185">Reference proteome</keyword>
<dbReference type="FunCoup" id="A0A1Y1KQQ1">
    <property type="interactions" value="897"/>
</dbReference>
<keyword evidence="3" id="KW-0697">Rotamase</keyword>
<dbReference type="SUPFAM" id="SSF48452">
    <property type="entry name" value="TPR-like"/>
    <property type="match status" value="1"/>
</dbReference>
<dbReference type="PANTHER" id="PTHR46512:SF1">
    <property type="entry name" value="PEPTIDYLPROLYL ISOMERASE"/>
    <property type="match status" value="1"/>
</dbReference>
<keyword evidence="1" id="KW-0677">Repeat</keyword>
<feature type="region of interest" description="Disordered" evidence="5">
    <location>
        <begin position="335"/>
        <end position="354"/>
    </location>
</feature>
<keyword evidence="2 4" id="KW-0802">TPR repeat</keyword>
<dbReference type="OrthoDB" id="532682at2759"/>
<dbReference type="EC" id="5.2.1.8" evidence="3"/>
<feature type="domain" description="PPIase FKBP-type" evidence="7">
    <location>
        <begin position="79"/>
        <end position="163"/>
    </location>
</feature>
<dbReference type="GO" id="GO:0044183">
    <property type="term" value="F:protein folding chaperone"/>
    <property type="evidence" value="ECO:0007669"/>
    <property type="project" value="TreeGrafter"/>
</dbReference>
<dbReference type="GO" id="GO:0005740">
    <property type="term" value="C:mitochondrial envelope"/>
    <property type="evidence" value="ECO:0007669"/>
    <property type="project" value="TreeGrafter"/>
</dbReference>